<keyword evidence="3" id="KW-1185">Reference proteome</keyword>
<dbReference type="EMBL" id="JBHUDO010000002">
    <property type="protein sequence ID" value="MFD1646248.1"/>
    <property type="molecule type" value="Genomic_DNA"/>
</dbReference>
<evidence type="ECO:0000313" key="3">
    <source>
        <dbReference type="Proteomes" id="UP001597034"/>
    </source>
</evidence>
<name>A0ABD6DLD1_9EURY</name>
<dbReference type="Proteomes" id="UP001597034">
    <property type="component" value="Unassembled WGS sequence"/>
</dbReference>
<comment type="caution">
    <text evidence="2">The sequence shown here is derived from an EMBL/GenBank/DDBJ whole genome shotgun (WGS) entry which is preliminary data.</text>
</comment>
<evidence type="ECO:0000313" key="2">
    <source>
        <dbReference type="EMBL" id="MFD1646248.1"/>
    </source>
</evidence>
<dbReference type="Pfam" id="PF00881">
    <property type="entry name" value="Nitroreductase"/>
    <property type="match status" value="1"/>
</dbReference>
<organism evidence="2 3">
    <name type="scientific">Haloarchaeobius litoreus</name>
    <dbReference type="NCBI Taxonomy" id="755306"/>
    <lineage>
        <taxon>Archaea</taxon>
        <taxon>Methanobacteriati</taxon>
        <taxon>Methanobacteriota</taxon>
        <taxon>Stenosarchaea group</taxon>
        <taxon>Halobacteria</taxon>
        <taxon>Halobacteriales</taxon>
        <taxon>Halorubellaceae</taxon>
        <taxon>Haloarchaeobius</taxon>
    </lineage>
</organism>
<dbReference type="NCBIfam" id="NF047509">
    <property type="entry name" value="Rv3131_FMN_oxido"/>
    <property type="match status" value="1"/>
</dbReference>
<reference evidence="2 3" key="1">
    <citation type="journal article" date="2019" name="Int. J. Syst. Evol. Microbiol.">
        <title>The Global Catalogue of Microorganisms (GCM) 10K type strain sequencing project: providing services to taxonomists for standard genome sequencing and annotation.</title>
        <authorList>
            <consortium name="The Broad Institute Genomics Platform"/>
            <consortium name="The Broad Institute Genome Sequencing Center for Infectious Disease"/>
            <person name="Wu L."/>
            <person name="Ma J."/>
        </authorList>
    </citation>
    <scope>NUCLEOTIDE SEQUENCE [LARGE SCALE GENOMIC DNA]</scope>
    <source>
        <strain evidence="2 3">CGMCC 1.10390</strain>
    </source>
</reference>
<dbReference type="InterPro" id="IPR029479">
    <property type="entry name" value="Nitroreductase"/>
</dbReference>
<dbReference type="AlphaFoldDB" id="A0ABD6DLD1"/>
<accession>A0ABD6DLD1</accession>
<dbReference type="SUPFAM" id="SSF55469">
    <property type="entry name" value="FMN-dependent nitroreductase-like"/>
    <property type="match status" value="2"/>
</dbReference>
<dbReference type="GO" id="GO:0016491">
    <property type="term" value="F:oxidoreductase activity"/>
    <property type="evidence" value="ECO:0007669"/>
    <property type="project" value="UniProtKB-ARBA"/>
</dbReference>
<feature type="domain" description="Nitroreductase" evidence="1">
    <location>
        <begin position="220"/>
        <end position="320"/>
    </location>
</feature>
<sequence>MPAPRAPPDTTSFPAGESLENQATFLVRYAILAPSSHNSQPWAFAVTEDSVLVYADESRRLDVADPDGRELLLSVGCALENLVVAARRFGLEPTVEYGASEESPPSGGDHLRHVATVRLDSAGLTDEGAVQTELFDAIGNRRTNHRPFEDRPVAESVLARFEEYAATDGLGLELVTDPTQRREIATLQTRADEHQFDDPAYRRELGHWIGTGALGASWLTARIGQLAVSHLDIGEREGRKNSKLVTSAPVVAVLTTESEDVPTLLRVGQVFERVALAATSEGLAVHPMSQILEVDEFRTELTALLGLEDQTPVHLFRIGYAEPGSTRTPRRPLEDVLR</sequence>
<dbReference type="RefSeq" id="WP_256398228.1">
    <property type="nucleotide sequence ID" value="NZ_JANHJR010000001.1"/>
</dbReference>
<dbReference type="Gene3D" id="3.40.109.10">
    <property type="entry name" value="NADH Oxidase"/>
    <property type="match status" value="1"/>
</dbReference>
<gene>
    <name evidence="2" type="ORF">ACFSBL_11190</name>
</gene>
<proteinExistence type="predicted"/>
<dbReference type="PANTHER" id="PTHR23026">
    <property type="entry name" value="NADPH NITROREDUCTASE"/>
    <property type="match status" value="1"/>
</dbReference>
<dbReference type="InterPro" id="IPR000415">
    <property type="entry name" value="Nitroreductase-like"/>
</dbReference>
<dbReference type="Gene3D" id="3.40.109.30">
    <property type="entry name" value="putative nitroreductase (tm1586), domain 2"/>
    <property type="match status" value="1"/>
</dbReference>
<evidence type="ECO:0000259" key="1">
    <source>
        <dbReference type="Pfam" id="PF00881"/>
    </source>
</evidence>
<dbReference type="InterPro" id="IPR050627">
    <property type="entry name" value="Nitroreductase/BluB"/>
</dbReference>
<protein>
    <submittedName>
        <fullName evidence="2">Acg family FMN-binding oxidoreductase</fullName>
    </submittedName>
</protein>
<dbReference type="PANTHER" id="PTHR23026:SF123">
    <property type="entry name" value="NAD(P)H NITROREDUCTASE RV3131-RELATED"/>
    <property type="match status" value="1"/>
</dbReference>